<dbReference type="STRING" id="525897.Dbac_1727"/>
<dbReference type="KEGG" id="dba:Dbac_1727"/>
<reference evidence="1 2" key="1">
    <citation type="journal article" date="2009" name="Stand. Genomic Sci.">
        <title>Complete genome sequence of Desulfomicrobium baculatum type strain (X).</title>
        <authorList>
            <person name="Copeland A."/>
            <person name="Spring S."/>
            <person name="Goker M."/>
            <person name="Schneider S."/>
            <person name="Lapidus A."/>
            <person name="Del Rio T.G."/>
            <person name="Tice H."/>
            <person name="Cheng J.F."/>
            <person name="Chen F."/>
            <person name="Nolan M."/>
            <person name="Bruce D."/>
            <person name="Goodwin L."/>
            <person name="Pitluck S."/>
            <person name="Ivanova N."/>
            <person name="Mavrommatis K."/>
            <person name="Ovchinnikova G."/>
            <person name="Pati A."/>
            <person name="Chen A."/>
            <person name="Palaniappan K."/>
            <person name="Land M."/>
            <person name="Hauser L."/>
            <person name="Chang Y.J."/>
            <person name="Jeffries C.C."/>
            <person name="Meincke L."/>
            <person name="Sims D."/>
            <person name="Brettin T."/>
            <person name="Detter J.C."/>
            <person name="Han C."/>
            <person name="Chain P."/>
            <person name="Bristow J."/>
            <person name="Eisen J.A."/>
            <person name="Markowitz V."/>
            <person name="Hugenholtz P."/>
            <person name="Kyrpides N.C."/>
            <person name="Klenk H.P."/>
            <person name="Lucas S."/>
        </authorList>
    </citation>
    <scope>NUCLEOTIDE SEQUENCE [LARGE SCALE GENOMIC DNA]</scope>
    <source>
        <strain evidence="2">DSM 4028 / VKM B-1378 / X</strain>
    </source>
</reference>
<keyword evidence="2" id="KW-1185">Reference proteome</keyword>
<dbReference type="EMBL" id="CP001629">
    <property type="protein sequence ID" value="ACU89818.1"/>
    <property type="molecule type" value="Genomic_DNA"/>
</dbReference>
<evidence type="ECO:0000313" key="1">
    <source>
        <dbReference type="EMBL" id="ACU89818.1"/>
    </source>
</evidence>
<name>C7LW00_DESBD</name>
<organism evidence="1 2">
    <name type="scientific">Desulfomicrobium baculatum (strain DSM 4028 / VKM B-1378 / X)</name>
    <name type="common">Desulfovibrio baculatus</name>
    <dbReference type="NCBI Taxonomy" id="525897"/>
    <lineage>
        <taxon>Bacteria</taxon>
        <taxon>Pseudomonadati</taxon>
        <taxon>Thermodesulfobacteriota</taxon>
        <taxon>Desulfovibrionia</taxon>
        <taxon>Desulfovibrionales</taxon>
        <taxon>Desulfomicrobiaceae</taxon>
        <taxon>Desulfomicrobium</taxon>
    </lineage>
</organism>
<dbReference type="Proteomes" id="UP000002216">
    <property type="component" value="Chromosome"/>
</dbReference>
<accession>C7LW00</accession>
<sequence>MCFGIAIKADNFREVDSLACIGRFLGELCEINVNC</sequence>
<protein>
    <submittedName>
        <fullName evidence="1">Uncharacterized protein</fullName>
    </submittedName>
</protein>
<evidence type="ECO:0000313" key="2">
    <source>
        <dbReference type="Proteomes" id="UP000002216"/>
    </source>
</evidence>
<gene>
    <name evidence="1" type="ordered locus">Dbac_1727</name>
</gene>
<dbReference type="AlphaFoldDB" id="C7LW00"/>
<proteinExistence type="predicted"/>
<dbReference type="HOGENOM" id="CLU_3364591_0_0_7"/>